<accession>A0A0F6TAL9</accession>
<dbReference type="OrthoDB" id="9815525at2"/>
<proteinExistence type="predicted"/>
<dbReference type="EMBL" id="CP011311">
    <property type="protein sequence ID" value="AKE38361.1"/>
    <property type="molecule type" value="Genomic_DNA"/>
</dbReference>
<keyword evidence="2" id="KW-1185">Reference proteome</keyword>
<dbReference type="HOGENOM" id="CLU_1150346_0_0_11"/>
<dbReference type="STRING" id="161896.UL81_01900"/>
<dbReference type="AlphaFoldDB" id="A0A0F6TAL9"/>
<reference evidence="1 2" key="1">
    <citation type="journal article" date="2015" name="Genome Announc.">
        <title>Complete Genome Sequence of Corynebacterium camporealensis DSM 44610, Isolated from the Milk of a Manchega Sheep with Subclinical Mastitis.</title>
        <authorList>
            <person name="Ruckert C."/>
            <person name="Albersmeier A."/>
            <person name="Winkler A."/>
            <person name="Tauch A."/>
        </authorList>
    </citation>
    <scope>NUCLEOTIDE SEQUENCE [LARGE SCALE GENOMIC DNA]</scope>
    <source>
        <strain evidence="1 2">DSM 44610</strain>
    </source>
</reference>
<dbReference type="InterPro" id="IPR036259">
    <property type="entry name" value="MFS_trans_sf"/>
</dbReference>
<dbReference type="RefSeq" id="WP_144407157.1">
    <property type="nucleotide sequence ID" value="NZ_CP011311.1"/>
</dbReference>
<organism evidence="1 2">
    <name type="scientific">Corynebacterium camporealensis</name>
    <dbReference type="NCBI Taxonomy" id="161896"/>
    <lineage>
        <taxon>Bacteria</taxon>
        <taxon>Bacillati</taxon>
        <taxon>Actinomycetota</taxon>
        <taxon>Actinomycetes</taxon>
        <taxon>Mycobacteriales</taxon>
        <taxon>Corynebacteriaceae</taxon>
        <taxon>Corynebacterium</taxon>
    </lineage>
</organism>
<gene>
    <name evidence="1" type="ORF">UL81_01900</name>
</gene>
<name>A0A0F6TAL9_9CORY</name>
<sequence>MLLDIAAAFPFVVLAAGSALTAAFYIFIDAELNPPTRSSTTIIRTTAEGLSLVARSRMLRRLIVMQMGSNCAINGALFLTILSLEASGYAGWIIGLARTAIGAIGIAGALTTRFFQKTFSFAALQVGTTLWITLCITVAALTEATLWMVIPLGLSVLTAPAAGAVIFATLHELIAEEAFGRVTTIQNTLVTSISAMWDTPLGAIGHRWTLAQGLWACAGIGALSVIPALLFVREVNNQQGR</sequence>
<dbReference type="KEGG" id="ccj:UL81_01900"/>
<dbReference type="Proteomes" id="UP000033566">
    <property type="component" value="Chromosome"/>
</dbReference>
<dbReference type="SUPFAM" id="SSF103473">
    <property type="entry name" value="MFS general substrate transporter"/>
    <property type="match status" value="1"/>
</dbReference>
<protein>
    <submittedName>
        <fullName evidence="1">Uncharacterized protein</fullName>
    </submittedName>
</protein>
<evidence type="ECO:0000313" key="2">
    <source>
        <dbReference type="Proteomes" id="UP000033566"/>
    </source>
</evidence>
<evidence type="ECO:0000313" key="1">
    <source>
        <dbReference type="EMBL" id="AKE38361.1"/>
    </source>
</evidence>